<dbReference type="GO" id="GO:0000977">
    <property type="term" value="F:RNA polymerase II transcription regulatory region sequence-specific DNA binding"/>
    <property type="evidence" value="ECO:0007669"/>
    <property type="project" value="TreeGrafter"/>
</dbReference>
<gene>
    <name evidence="2" type="ORF">DPMN_063217</name>
</gene>
<accession>A0A9D4HIE7</accession>
<dbReference type="PANTHER" id="PTHR23349">
    <property type="entry name" value="BASIC HELIX-LOOP-HELIX TRANSCRIPTION FACTOR, TWIST"/>
    <property type="match status" value="1"/>
</dbReference>
<dbReference type="Gene3D" id="4.10.280.10">
    <property type="entry name" value="Helix-loop-helix DNA-binding domain"/>
    <property type="match status" value="1"/>
</dbReference>
<evidence type="ECO:0000313" key="2">
    <source>
        <dbReference type="EMBL" id="KAH3720320.1"/>
    </source>
</evidence>
<dbReference type="Proteomes" id="UP000828390">
    <property type="component" value="Unassembled WGS sequence"/>
</dbReference>
<dbReference type="InterPro" id="IPR011598">
    <property type="entry name" value="bHLH_dom"/>
</dbReference>
<organism evidence="2 3">
    <name type="scientific">Dreissena polymorpha</name>
    <name type="common">Zebra mussel</name>
    <name type="synonym">Mytilus polymorpha</name>
    <dbReference type="NCBI Taxonomy" id="45954"/>
    <lineage>
        <taxon>Eukaryota</taxon>
        <taxon>Metazoa</taxon>
        <taxon>Spiralia</taxon>
        <taxon>Lophotrochozoa</taxon>
        <taxon>Mollusca</taxon>
        <taxon>Bivalvia</taxon>
        <taxon>Autobranchia</taxon>
        <taxon>Heteroconchia</taxon>
        <taxon>Euheterodonta</taxon>
        <taxon>Imparidentia</taxon>
        <taxon>Neoheterodontei</taxon>
        <taxon>Myida</taxon>
        <taxon>Dreissenoidea</taxon>
        <taxon>Dreissenidae</taxon>
        <taxon>Dreissena</taxon>
    </lineage>
</organism>
<dbReference type="GO" id="GO:0000981">
    <property type="term" value="F:DNA-binding transcription factor activity, RNA polymerase II-specific"/>
    <property type="evidence" value="ECO:0007669"/>
    <property type="project" value="TreeGrafter"/>
</dbReference>
<dbReference type="PROSITE" id="PS50888">
    <property type="entry name" value="BHLH"/>
    <property type="match status" value="1"/>
</dbReference>
<dbReference type="InterPro" id="IPR036638">
    <property type="entry name" value="HLH_DNA-bd_sf"/>
</dbReference>
<comment type="caution">
    <text evidence="2">The sequence shown here is derived from an EMBL/GenBank/DDBJ whole genome shotgun (WGS) entry which is preliminary data.</text>
</comment>
<evidence type="ECO:0000313" key="3">
    <source>
        <dbReference type="Proteomes" id="UP000828390"/>
    </source>
</evidence>
<dbReference type="GO" id="GO:0046983">
    <property type="term" value="F:protein dimerization activity"/>
    <property type="evidence" value="ECO:0007669"/>
    <property type="project" value="InterPro"/>
</dbReference>
<evidence type="ECO:0000259" key="1">
    <source>
        <dbReference type="PROSITE" id="PS50888"/>
    </source>
</evidence>
<dbReference type="SMART" id="SM00353">
    <property type="entry name" value="HLH"/>
    <property type="match status" value="1"/>
</dbReference>
<dbReference type="EMBL" id="JAIWYP010000013">
    <property type="protein sequence ID" value="KAH3720320.1"/>
    <property type="molecule type" value="Genomic_DNA"/>
</dbReference>
<dbReference type="OrthoDB" id="6106870at2759"/>
<feature type="domain" description="BHLH" evidence="1">
    <location>
        <begin position="82"/>
        <end position="135"/>
    </location>
</feature>
<dbReference type="PANTHER" id="PTHR23349:SF68">
    <property type="entry name" value="FI14601P"/>
    <property type="match status" value="1"/>
</dbReference>
<keyword evidence="3" id="KW-1185">Reference proteome</keyword>
<dbReference type="SUPFAM" id="SSF47459">
    <property type="entry name" value="HLH, helix-loop-helix DNA-binding domain"/>
    <property type="match status" value="1"/>
</dbReference>
<dbReference type="InterPro" id="IPR050283">
    <property type="entry name" value="E-box_TF_Regulators"/>
</dbReference>
<dbReference type="AlphaFoldDB" id="A0A9D4HIE7"/>
<name>A0A9D4HIE7_DREPO</name>
<protein>
    <recommendedName>
        <fullName evidence="1">BHLH domain-containing protein</fullName>
    </recommendedName>
</protein>
<dbReference type="GO" id="GO:0032502">
    <property type="term" value="P:developmental process"/>
    <property type="evidence" value="ECO:0007669"/>
    <property type="project" value="TreeGrafter"/>
</dbReference>
<dbReference type="Pfam" id="PF00010">
    <property type="entry name" value="HLH"/>
    <property type="match status" value="1"/>
</dbReference>
<sequence length="228" mass="26058">MQFVASEKDVSDFLTVTHFNCPRMENFMYSIEDDIFDIDYYESSTDYSDELASTGSNESDIENVPLNQCSYMKRGPGGRKVLQRKAANMRERRRMKSINDAFDCLRKCLPVQDSVERKLSKVDTLKYAMAYISGLSDLIKSSSFLLPHTQRTDVEKAPEKVILKSQYLDNDLQTRLVGHSLSCSVEISPLNHVTSDNKLYAKVWFPQYATDADLINLASYSNDFSKHV</sequence>
<proteinExistence type="predicted"/>
<reference evidence="2" key="1">
    <citation type="journal article" date="2019" name="bioRxiv">
        <title>The Genome of the Zebra Mussel, Dreissena polymorpha: A Resource for Invasive Species Research.</title>
        <authorList>
            <person name="McCartney M.A."/>
            <person name="Auch B."/>
            <person name="Kono T."/>
            <person name="Mallez S."/>
            <person name="Zhang Y."/>
            <person name="Obille A."/>
            <person name="Becker A."/>
            <person name="Abrahante J.E."/>
            <person name="Garbe J."/>
            <person name="Badalamenti J.P."/>
            <person name="Herman A."/>
            <person name="Mangelson H."/>
            <person name="Liachko I."/>
            <person name="Sullivan S."/>
            <person name="Sone E.D."/>
            <person name="Koren S."/>
            <person name="Silverstein K.A.T."/>
            <person name="Beckman K.B."/>
            <person name="Gohl D.M."/>
        </authorList>
    </citation>
    <scope>NUCLEOTIDE SEQUENCE</scope>
    <source>
        <strain evidence="2">Duluth1</strain>
        <tissue evidence="2">Whole animal</tissue>
    </source>
</reference>
<reference evidence="2" key="2">
    <citation type="submission" date="2020-11" db="EMBL/GenBank/DDBJ databases">
        <authorList>
            <person name="McCartney M.A."/>
            <person name="Auch B."/>
            <person name="Kono T."/>
            <person name="Mallez S."/>
            <person name="Becker A."/>
            <person name="Gohl D.M."/>
            <person name="Silverstein K.A.T."/>
            <person name="Koren S."/>
            <person name="Bechman K.B."/>
            <person name="Herman A."/>
            <person name="Abrahante J.E."/>
            <person name="Garbe J."/>
        </authorList>
    </citation>
    <scope>NUCLEOTIDE SEQUENCE</scope>
    <source>
        <strain evidence="2">Duluth1</strain>
        <tissue evidence="2">Whole animal</tissue>
    </source>
</reference>